<proteinExistence type="predicted"/>
<keyword evidence="1" id="KW-0482">Metalloprotease</keyword>
<name>A0AAU2A8P3_9ACTN</name>
<keyword evidence="1" id="KW-0645">Protease</keyword>
<gene>
    <name evidence="1" type="ORF">OHA22_32245</name>
</gene>
<accession>A0AAU2A8P3</accession>
<dbReference type="GO" id="GO:0008237">
    <property type="term" value="F:metallopeptidase activity"/>
    <property type="evidence" value="ECO:0007669"/>
    <property type="project" value="UniProtKB-KW"/>
</dbReference>
<dbReference type="EMBL" id="CP108222">
    <property type="protein sequence ID" value="WTT19866.1"/>
    <property type="molecule type" value="Genomic_DNA"/>
</dbReference>
<reference evidence="1" key="1">
    <citation type="submission" date="2022-10" db="EMBL/GenBank/DDBJ databases">
        <title>The complete genomes of actinobacterial strains from the NBC collection.</title>
        <authorList>
            <person name="Joergensen T.S."/>
            <person name="Alvarez Arevalo M."/>
            <person name="Sterndorff E.B."/>
            <person name="Faurdal D."/>
            <person name="Vuksanovic O."/>
            <person name="Mourched A.-S."/>
            <person name="Charusanti P."/>
            <person name="Shaw S."/>
            <person name="Blin K."/>
            <person name="Weber T."/>
        </authorList>
    </citation>
    <scope>NUCLEOTIDE SEQUENCE</scope>
    <source>
        <strain evidence="1">NBC_00093</strain>
    </source>
</reference>
<organism evidence="1">
    <name type="scientific">Streptomyces sp. NBC_00093</name>
    <dbReference type="NCBI Taxonomy" id="2975649"/>
    <lineage>
        <taxon>Bacteria</taxon>
        <taxon>Bacillati</taxon>
        <taxon>Actinomycetota</taxon>
        <taxon>Actinomycetes</taxon>
        <taxon>Kitasatosporales</taxon>
        <taxon>Streptomycetaceae</taxon>
        <taxon>Streptomyces</taxon>
    </lineage>
</organism>
<dbReference type="SUPFAM" id="SSF55486">
    <property type="entry name" value="Metalloproteases ('zincins'), catalytic domain"/>
    <property type="match status" value="1"/>
</dbReference>
<protein>
    <submittedName>
        <fullName evidence="1">Zinc-dependent metalloprotease</fullName>
    </submittedName>
</protein>
<dbReference type="InterPro" id="IPR018766">
    <property type="entry name" value="Zinicin_2"/>
</dbReference>
<dbReference type="Pfam" id="PF10103">
    <property type="entry name" value="Zincin_2"/>
    <property type="match status" value="1"/>
</dbReference>
<keyword evidence="1" id="KW-0378">Hydrolase</keyword>
<sequence>MESSTMPPAVVRNEAGRRFDPLADRLKAMADETLPLVESVTGLPLPDPVVIRLMRPRAWCTAHARMRRQLLMAESAELSIRRRDLAGISAALKAGNKERRRTWPLIGALCAALTPGEPEMIVLPQSLREGGVLDNEPFLYKTVAHEATHLAQHAATGGKVWAAQDTLFPHLRGTADRDYQFLLEGHAYWADHQVTTKILGASVPTDGLSPHASSRFRALQDSLRGSGTREFLDRAASSVGDIIAEHGLDTFNQVWASPDLVPTTEEKDDPAAWTARFASLRSA</sequence>
<dbReference type="AlphaFoldDB" id="A0AAU2A8P3"/>
<evidence type="ECO:0000313" key="1">
    <source>
        <dbReference type="EMBL" id="WTT19866.1"/>
    </source>
</evidence>